<dbReference type="EMBL" id="CAJVAS010000001">
    <property type="protein sequence ID" value="CAG7595053.1"/>
    <property type="molecule type" value="Genomic_DNA"/>
</dbReference>
<dbReference type="Proteomes" id="UP000693672">
    <property type="component" value="Unassembled WGS sequence"/>
</dbReference>
<evidence type="ECO:0000313" key="2">
    <source>
        <dbReference type="EMBL" id="CAG7595053.1"/>
    </source>
</evidence>
<evidence type="ECO:0000259" key="1">
    <source>
        <dbReference type="Pfam" id="PF06445"/>
    </source>
</evidence>
<proteinExistence type="predicted"/>
<dbReference type="RefSeq" id="WP_218089870.1">
    <property type="nucleotide sequence ID" value="NZ_CAJVAS010000001.1"/>
</dbReference>
<comment type="caution">
    <text evidence="2">The sequence shown here is derived from an EMBL/GenBank/DDBJ whole genome shotgun (WGS) entry which is preliminary data.</text>
</comment>
<name>A0A916NEZ5_9BACL</name>
<organism evidence="2 3">
    <name type="scientific">Paenibacillus solanacearum</name>
    <dbReference type="NCBI Taxonomy" id="2048548"/>
    <lineage>
        <taxon>Bacteria</taxon>
        <taxon>Bacillati</taxon>
        <taxon>Bacillota</taxon>
        <taxon>Bacilli</taxon>
        <taxon>Bacillales</taxon>
        <taxon>Paenibacillaceae</taxon>
        <taxon>Paenibacillus</taxon>
    </lineage>
</organism>
<reference evidence="2" key="1">
    <citation type="submission" date="2021-06" db="EMBL/GenBank/DDBJ databases">
        <authorList>
            <person name="Criscuolo A."/>
        </authorList>
    </citation>
    <scope>NUCLEOTIDE SEQUENCE</scope>
    <source>
        <strain evidence="2">CIP111600</strain>
    </source>
</reference>
<sequence>MKSSSIVKDDMKKRLKGVYSTAEKSKQVTLHTLPDLKYIVMTRQGKFDICKLNESNKVYKCLNRIKHYTAKEQNRNFIIGPTEFECEDRTAEAASITIMICVPDYLEDRQPHSAMMDSLGGVEPSICFKTIPGGTFAQILHEGPYDDMIHTKAKFAEGIASKGYVPVGAQTEIVMNPMLHHNLCKIIVRQRIETRTT</sequence>
<dbReference type="InterPro" id="IPR029442">
    <property type="entry name" value="GyrI-like"/>
</dbReference>
<gene>
    <name evidence="2" type="ORF">PAESOLCIP111_00023</name>
</gene>
<protein>
    <recommendedName>
        <fullName evidence="1">GyrI-like small molecule binding domain-containing protein</fullName>
    </recommendedName>
</protein>
<accession>A0A916NEZ5</accession>
<dbReference type="Pfam" id="PF06445">
    <property type="entry name" value="GyrI-like"/>
    <property type="match status" value="1"/>
</dbReference>
<keyword evidence="3" id="KW-1185">Reference proteome</keyword>
<dbReference type="AlphaFoldDB" id="A0A916NEZ5"/>
<feature type="domain" description="GyrI-like small molecule binding" evidence="1">
    <location>
        <begin position="27"/>
        <end position="177"/>
    </location>
</feature>
<evidence type="ECO:0000313" key="3">
    <source>
        <dbReference type="Proteomes" id="UP000693672"/>
    </source>
</evidence>